<accession>A0A1F4U6D8</accession>
<dbReference type="EMBL" id="MEUJ01000005">
    <property type="protein sequence ID" value="OGC39853.1"/>
    <property type="molecule type" value="Genomic_DNA"/>
</dbReference>
<evidence type="ECO:0000313" key="3">
    <source>
        <dbReference type="Proteomes" id="UP000179242"/>
    </source>
</evidence>
<evidence type="ECO:0000313" key="2">
    <source>
        <dbReference type="EMBL" id="OGC39853.1"/>
    </source>
</evidence>
<dbReference type="AlphaFoldDB" id="A0A1F4U6D8"/>
<organism evidence="2 3">
    <name type="scientific">candidate division WOR-1 bacterium RIFOXYC2_FULL_46_14</name>
    <dbReference type="NCBI Taxonomy" id="1802587"/>
    <lineage>
        <taxon>Bacteria</taxon>
        <taxon>Bacillati</taxon>
        <taxon>Saganbacteria</taxon>
    </lineage>
</organism>
<feature type="domain" description="GerMN" evidence="1">
    <location>
        <begin position="62"/>
        <end position="153"/>
    </location>
</feature>
<sequence>MKKAQKRRFLLLALILLAIIAAVIYFLPRLNLSSSEKIKVYFLKDEKLAAVERPPLKNVSPLIIVAQSLGKGPTAEERKLGYYTEIPKGAHINKVDRQGKLATVDFNLALESYGGGATRVEGMIGQIVYSFTGLPGINEVKITVNGKDEVILGGEGYVIDKPLSRADIAP</sequence>
<dbReference type="Pfam" id="PF10646">
    <property type="entry name" value="Germane"/>
    <property type="match status" value="1"/>
</dbReference>
<dbReference type="SMART" id="SM00909">
    <property type="entry name" value="Germane"/>
    <property type="match status" value="1"/>
</dbReference>
<reference evidence="2 3" key="1">
    <citation type="journal article" date="2016" name="Nat. Commun.">
        <title>Thousands of microbial genomes shed light on interconnected biogeochemical processes in an aquifer system.</title>
        <authorList>
            <person name="Anantharaman K."/>
            <person name="Brown C.T."/>
            <person name="Hug L.A."/>
            <person name="Sharon I."/>
            <person name="Castelle C.J."/>
            <person name="Probst A.J."/>
            <person name="Thomas B.C."/>
            <person name="Singh A."/>
            <person name="Wilkins M.J."/>
            <person name="Karaoz U."/>
            <person name="Brodie E.L."/>
            <person name="Williams K.H."/>
            <person name="Hubbard S.S."/>
            <person name="Banfield J.F."/>
        </authorList>
    </citation>
    <scope>NUCLEOTIDE SEQUENCE [LARGE SCALE GENOMIC DNA]</scope>
</reference>
<protein>
    <recommendedName>
        <fullName evidence="1">GerMN domain-containing protein</fullName>
    </recommendedName>
</protein>
<name>A0A1F4U6D8_UNCSA</name>
<proteinExistence type="predicted"/>
<dbReference type="InterPro" id="IPR019606">
    <property type="entry name" value="GerMN"/>
</dbReference>
<comment type="caution">
    <text evidence="2">The sequence shown here is derived from an EMBL/GenBank/DDBJ whole genome shotgun (WGS) entry which is preliminary data.</text>
</comment>
<dbReference type="Proteomes" id="UP000179242">
    <property type="component" value="Unassembled WGS sequence"/>
</dbReference>
<evidence type="ECO:0000259" key="1">
    <source>
        <dbReference type="SMART" id="SM00909"/>
    </source>
</evidence>
<gene>
    <name evidence="2" type="ORF">A2438_04980</name>
</gene>